<dbReference type="GO" id="GO:0005507">
    <property type="term" value="F:copper ion binding"/>
    <property type="evidence" value="ECO:0007669"/>
    <property type="project" value="InterPro"/>
</dbReference>
<dbReference type="GO" id="GO:0016036">
    <property type="term" value="P:cellular response to phosphate starvation"/>
    <property type="evidence" value="ECO:0007669"/>
    <property type="project" value="InterPro"/>
</dbReference>
<name>A0A0K9NY86_ZOSMR</name>
<dbReference type="InterPro" id="IPR036312">
    <property type="entry name" value="Bifun_inhib/LTP/seed_sf"/>
</dbReference>
<accession>A0A0K9NY86</accession>
<dbReference type="InterPro" id="IPR052152">
    <property type="entry name" value="LPR1/LPR2"/>
</dbReference>
<dbReference type="GO" id="GO:0005789">
    <property type="term" value="C:endoplasmic reticulum membrane"/>
    <property type="evidence" value="ECO:0007669"/>
    <property type="project" value="UniProtKB-SubCell"/>
</dbReference>
<feature type="domain" description="Bifunctional inhibitor/plant lipid transfer protein/seed storage helical" evidence="16">
    <location>
        <begin position="15"/>
        <end position="107"/>
    </location>
</feature>
<feature type="signal peptide" evidence="12">
    <location>
        <begin position="1"/>
        <end position="27"/>
    </location>
</feature>
<dbReference type="Pfam" id="PF14368">
    <property type="entry name" value="LTP_2"/>
    <property type="match status" value="1"/>
</dbReference>
<keyword evidence="4" id="KW-0479">Metal-binding</keyword>
<comment type="caution">
    <text evidence="17">The sequence shown here is derived from an EMBL/GenBank/DDBJ whole genome shotgun (WGS) entry which is preliminary data.</text>
</comment>
<evidence type="ECO:0000256" key="7">
    <source>
        <dbReference type="ARBA" id="ARBA00023002"/>
    </source>
</evidence>
<dbReference type="InterPro" id="IPR011707">
    <property type="entry name" value="Cu-oxidase-like_N"/>
</dbReference>
<evidence type="ECO:0000256" key="3">
    <source>
        <dbReference type="ARBA" id="ARBA00010609"/>
    </source>
</evidence>
<comment type="function">
    <text evidence="11">Multicopper oxidase that may play a role in the maintenance of inorganic phosphate homeostasis.</text>
</comment>
<dbReference type="OrthoDB" id="262547at2759"/>
<dbReference type="PANTHER" id="PTHR48461">
    <property type="entry name" value="MULTICOPPER OXIDASE LPR1-LIKE"/>
    <property type="match status" value="1"/>
</dbReference>
<evidence type="ECO:0000256" key="1">
    <source>
        <dbReference type="ARBA" id="ARBA00001935"/>
    </source>
</evidence>
<evidence type="ECO:0000256" key="8">
    <source>
        <dbReference type="ARBA" id="ARBA00023008"/>
    </source>
</evidence>
<dbReference type="InterPro" id="IPR002355">
    <property type="entry name" value="Cu_oxidase_Cu_BS"/>
</dbReference>
<comment type="similarity">
    <text evidence="3">Belongs to the multicopper oxidase family.</text>
</comment>
<dbReference type="PANTHER" id="PTHR48461:SF1">
    <property type="entry name" value="MULTICOPPER OXIDASE LPR1-LIKE"/>
    <property type="match status" value="1"/>
</dbReference>
<keyword evidence="8" id="KW-0186">Copper</keyword>
<dbReference type="SUPFAM" id="SSF47699">
    <property type="entry name" value="Bifunctional inhibitor/lipid-transfer protein/seed storage 2S albumin"/>
    <property type="match status" value="1"/>
</dbReference>
<dbReference type="OMA" id="HEYISNT"/>
<keyword evidence="10" id="KW-0325">Glycoprotein</keyword>
<evidence type="ECO:0000256" key="10">
    <source>
        <dbReference type="ARBA" id="ARBA00023180"/>
    </source>
</evidence>
<gene>
    <name evidence="17" type="ORF">ZOSMA_50G00580</name>
</gene>
<protein>
    <submittedName>
        <fullName evidence="17">Bilirubin oxidase</fullName>
    </submittedName>
</protein>
<dbReference type="CDD" id="cd13844">
    <property type="entry name" value="CuRO_1_BOD_CotA_like"/>
    <property type="match status" value="1"/>
</dbReference>
<evidence type="ECO:0000313" key="18">
    <source>
        <dbReference type="Proteomes" id="UP000036987"/>
    </source>
</evidence>
<comment type="cofactor">
    <cofactor evidence="1">
        <name>Cu cation</name>
        <dbReference type="ChEBI" id="CHEBI:23378"/>
    </cofactor>
</comment>
<dbReference type="Pfam" id="PF00394">
    <property type="entry name" value="Cu-oxidase"/>
    <property type="match status" value="1"/>
</dbReference>
<dbReference type="CDD" id="cd00010">
    <property type="entry name" value="AAI_LTSS"/>
    <property type="match status" value="1"/>
</dbReference>
<dbReference type="AlphaFoldDB" id="A0A0K9NY86"/>
<dbReference type="Pfam" id="PF07732">
    <property type="entry name" value="Cu-oxidase_3"/>
    <property type="match status" value="1"/>
</dbReference>
<keyword evidence="7" id="KW-0560">Oxidoreductase</keyword>
<keyword evidence="18" id="KW-1185">Reference proteome</keyword>
<evidence type="ECO:0000256" key="12">
    <source>
        <dbReference type="SAM" id="SignalP"/>
    </source>
</evidence>
<dbReference type="SUPFAM" id="SSF49503">
    <property type="entry name" value="Cupredoxins"/>
    <property type="match status" value="3"/>
</dbReference>
<dbReference type="Gene3D" id="2.60.40.420">
    <property type="entry name" value="Cupredoxins - blue copper proteins"/>
    <property type="match status" value="3"/>
</dbReference>
<dbReference type="EMBL" id="LFYR01001452">
    <property type="protein sequence ID" value="KMZ61638.1"/>
    <property type="molecule type" value="Genomic_DNA"/>
</dbReference>
<dbReference type="InterPro" id="IPR008972">
    <property type="entry name" value="Cupredoxin"/>
</dbReference>
<sequence>MAYAFIFFNFNLILVVVFAILSNQASPQSNCSSLILTLTPCYTYITGSSILATPACCDRISTVLETQPDCLCVVFGGSNASNFTLNDSWASGILKACHLKTPPIIHCHYGIIRANGQDAGGKLKMYVDELPEIPKIHGYKFHRGIPVAKKLTIGMYHKKWKFHRDLPASSVFVFGKSKHSATFPGPTIEALQGVATHVEWKNYLPKKHILPWDPTVPTAIPKHGGVPTVVHVHAAVAEPESDGNALAWFTKGFKDTGPNWSKSTYRYHNMQRPGNLWYHDHALGLTRQNLLAGLVGPYVIRNHTLEKPMNLPAGSEFDRHLIIADRSFYADGSIYMNSTGIDPTVHLQWQPEYFGDAITVNGKAWPFMNVQRRKYRFRFISTSNARYFNVKLSNGMPFIVVGSDASYLPKPVSTNAFMLSPAETFDVVVDFSIVGENTTEIELTNDAPFPYPNGTPTSIPNSRIMKFVLHNNKPTSCQVDHSTIPKKLLASSYPSVVDAAKQATLRRYIVLHEYISNTTGEVTHLYINGKSFSDPVTEKPKLGSTEIWDVINLTTDDHPLHLHLVAFQALKIRKLTNVNNFTNCMTQRNDAVRCNVDGHLSSTTKSVVEYEKAWKNIVKIEPGAMTTVVVKFNLVENGGPFPFDATAEPGYVYHCHILDHEDNAMIRPFKLVN</sequence>
<dbReference type="Gene3D" id="1.10.110.10">
    <property type="entry name" value="Plant lipid-transfer and hydrophobic proteins"/>
    <property type="match status" value="1"/>
</dbReference>
<evidence type="ECO:0000259" key="13">
    <source>
        <dbReference type="Pfam" id="PF00394"/>
    </source>
</evidence>
<feature type="chain" id="PRO_5005527269" evidence="12">
    <location>
        <begin position="28"/>
        <end position="673"/>
    </location>
</feature>
<dbReference type="GO" id="GO:0016491">
    <property type="term" value="F:oxidoreductase activity"/>
    <property type="evidence" value="ECO:0000318"/>
    <property type="project" value="GO_Central"/>
</dbReference>
<dbReference type="InterPro" id="IPR011706">
    <property type="entry name" value="Cu-oxidase_C"/>
</dbReference>
<proteinExistence type="inferred from homology"/>
<feature type="domain" description="Plastocyanin-like" evidence="15">
    <location>
        <begin position="227"/>
        <end position="302"/>
    </location>
</feature>
<evidence type="ECO:0000256" key="6">
    <source>
        <dbReference type="ARBA" id="ARBA00022824"/>
    </source>
</evidence>
<organism evidence="17 18">
    <name type="scientific">Zostera marina</name>
    <name type="common">Eelgrass</name>
    <dbReference type="NCBI Taxonomy" id="29655"/>
    <lineage>
        <taxon>Eukaryota</taxon>
        <taxon>Viridiplantae</taxon>
        <taxon>Streptophyta</taxon>
        <taxon>Embryophyta</taxon>
        <taxon>Tracheophyta</taxon>
        <taxon>Spermatophyta</taxon>
        <taxon>Magnoliopsida</taxon>
        <taxon>Liliopsida</taxon>
        <taxon>Zosteraceae</taxon>
        <taxon>Zostera</taxon>
    </lineage>
</organism>
<feature type="domain" description="Plastocyanin-like" evidence="14">
    <location>
        <begin position="523"/>
        <end position="669"/>
    </location>
</feature>
<comment type="subcellular location">
    <subcellularLocation>
        <location evidence="2">Endoplasmic reticulum membrane</location>
        <topology evidence="2">Peripheral membrane protein</topology>
    </subcellularLocation>
</comment>
<evidence type="ECO:0000256" key="4">
    <source>
        <dbReference type="ARBA" id="ARBA00022723"/>
    </source>
</evidence>
<dbReference type="InterPro" id="IPR001117">
    <property type="entry name" value="Cu-oxidase_2nd"/>
</dbReference>
<evidence type="ECO:0000259" key="15">
    <source>
        <dbReference type="Pfam" id="PF07732"/>
    </source>
</evidence>
<evidence type="ECO:0000259" key="16">
    <source>
        <dbReference type="Pfam" id="PF14368"/>
    </source>
</evidence>
<dbReference type="PROSITE" id="PS00080">
    <property type="entry name" value="MULTICOPPER_OXIDASE2"/>
    <property type="match status" value="1"/>
</dbReference>
<evidence type="ECO:0000313" key="17">
    <source>
        <dbReference type="EMBL" id="KMZ61638.1"/>
    </source>
</evidence>
<evidence type="ECO:0000256" key="11">
    <source>
        <dbReference type="ARBA" id="ARBA00037077"/>
    </source>
</evidence>
<dbReference type="FunFam" id="2.60.40.420:FF:000081">
    <property type="entry name" value="Spore coat protein A"/>
    <property type="match status" value="1"/>
</dbReference>
<keyword evidence="9" id="KW-0472">Membrane</keyword>
<dbReference type="STRING" id="29655.A0A0K9NY86"/>
<evidence type="ECO:0000256" key="9">
    <source>
        <dbReference type="ARBA" id="ARBA00023136"/>
    </source>
</evidence>
<evidence type="ECO:0000256" key="5">
    <source>
        <dbReference type="ARBA" id="ARBA00022729"/>
    </source>
</evidence>
<evidence type="ECO:0000256" key="2">
    <source>
        <dbReference type="ARBA" id="ARBA00004406"/>
    </source>
</evidence>
<evidence type="ECO:0000259" key="14">
    <source>
        <dbReference type="Pfam" id="PF07731"/>
    </source>
</evidence>
<dbReference type="Proteomes" id="UP000036987">
    <property type="component" value="Unassembled WGS sequence"/>
</dbReference>
<keyword evidence="6" id="KW-0256">Endoplasmic reticulum</keyword>
<dbReference type="Pfam" id="PF07731">
    <property type="entry name" value="Cu-oxidase_2"/>
    <property type="match status" value="1"/>
</dbReference>
<dbReference type="InterPro" id="IPR016140">
    <property type="entry name" value="Bifunc_inhib/LTP/seed_store"/>
</dbReference>
<reference evidence="18" key="1">
    <citation type="journal article" date="2016" name="Nature">
        <title>The genome of the seagrass Zostera marina reveals angiosperm adaptation to the sea.</title>
        <authorList>
            <person name="Olsen J.L."/>
            <person name="Rouze P."/>
            <person name="Verhelst B."/>
            <person name="Lin Y.-C."/>
            <person name="Bayer T."/>
            <person name="Collen J."/>
            <person name="Dattolo E."/>
            <person name="De Paoli E."/>
            <person name="Dittami S."/>
            <person name="Maumus F."/>
            <person name="Michel G."/>
            <person name="Kersting A."/>
            <person name="Lauritano C."/>
            <person name="Lohaus R."/>
            <person name="Toepel M."/>
            <person name="Tonon T."/>
            <person name="Vanneste K."/>
            <person name="Amirebrahimi M."/>
            <person name="Brakel J."/>
            <person name="Bostroem C."/>
            <person name="Chovatia M."/>
            <person name="Grimwood J."/>
            <person name="Jenkins J.W."/>
            <person name="Jueterbock A."/>
            <person name="Mraz A."/>
            <person name="Stam W.T."/>
            <person name="Tice H."/>
            <person name="Bornberg-Bauer E."/>
            <person name="Green P.J."/>
            <person name="Pearson G.A."/>
            <person name="Procaccini G."/>
            <person name="Duarte C.M."/>
            <person name="Schmutz J."/>
            <person name="Reusch T.B.H."/>
            <person name="Van de Peer Y."/>
        </authorList>
    </citation>
    <scope>NUCLEOTIDE SEQUENCE [LARGE SCALE GENOMIC DNA]</scope>
    <source>
        <strain evidence="18">cv. Finnish</strain>
    </source>
</reference>
<keyword evidence="5 12" id="KW-0732">Signal</keyword>
<feature type="domain" description="Plastocyanin-like" evidence="13">
    <location>
        <begin position="356"/>
        <end position="431"/>
    </location>
</feature>
<dbReference type="CDD" id="cd13868">
    <property type="entry name" value="CuRO_2_CotA_like"/>
    <property type="match status" value="1"/>
</dbReference>